<sequence length="191" mass="21829">MDTSKIQVDFKLIREHCIVIRRDFNTYTTLFNNENHELLTTTASTFFSDIAEILQRDWILQVSKLMDPAQTQRKKKILENLTVKLINEQLDELNLMTPKINSLSQNLFTYGKKLTPARNKRLAHYDREHQVNDIVLGATTENELHQFLSDIQEYCDLVGEAVDLGPSDFTSSGCAGDALDLLKVLNRGKNA</sequence>
<dbReference type="Pfam" id="PF18734">
    <property type="entry name" value="HEPN_AbiU2"/>
    <property type="match status" value="1"/>
</dbReference>
<protein>
    <recommendedName>
        <fullName evidence="1">HEPN AbiU2-like domain-containing protein</fullName>
    </recommendedName>
</protein>
<evidence type="ECO:0000259" key="1">
    <source>
        <dbReference type="Pfam" id="PF18734"/>
    </source>
</evidence>
<evidence type="ECO:0000313" key="2">
    <source>
        <dbReference type="EMBL" id="TYK64147.1"/>
    </source>
</evidence>
<name>A0ABY3MSR5_9GAMM</name>
<comment type="caution">
    <text evidence="2">The sequence shown here is derived from an EMBL/GenBank/DDBJ whole genome shotgun (WGS) entry which is preliminary data.</text>
</comment>
<proteinExistence type="predicted"/>
<accession>A0ABY3MSR5</accession>
<organism evidence="2 3">
    <name type="scientific">Colwellia echini</name>
    <dbReference type="NCBI Taxonomy" id="1982103"/>
    <lineage>
        <taxon>Bacteria</taxon>
        <taxon>Pseudomonadati</taxon>
        <taxon>Pseudomonadota</taxon>
        <taxon>Gammaproteobacteria</taxon>
        <taxon>Alteromonadales</taxon>
        <taxon>Colwelliaceae</taxon>
        <taxon>Colwellia</taxon>
    </lineage>
</organism>
<evidence type="ECO:0000313" key="3">
    <source>
        <dbReference type="Proteomes" id="UP000815846"/>
    </source>
</evidence>
<dbReference type="InterPro" id="IPR040704">
    <property type="entry name" value="HEPN_AbiU2"/>
</dbReference>
<dbReference type="EMBL" id="PJAI02000057">
    <property type="protein sequence ID" value="TYK64147.1"/>
    <property type="molecule type" value="Genomic_DNA"/>
</dbReference>
<dbReference type="Proteomes" id="UP000815846">
    <property type="component" value="Unassembled WGS sequence"/>
</dbReference>
<feature type="domain" description="HEPN AbiU2-like" evidence="1">
    <location>
        <begin position="10"/>
        <end position="163"/>
    </location>
</feature>
<reference evidence="2 3" key="1">
    <citation type="submission" date="2019-08" db="EMBL/GenBank/DDBJ databases">
        <title>Microbe sample from Colwellia echini.</title>
        <authorList>
            <person name="Christiansen L."/>
            <person name="Pathiraja D."/>
            <person name="Schultz-Johansen M."/>
            <person name="Choi I.-G."/>
            <person name="Stougaard P."/>
        </authorList>
    </citation>
    <scope>NUCLEOTIDE SEQUENCE [LARGE SCALE GENOMIC DNA]</scope>
    <source>
        <strain evidence="2 3">A3</strain>
    </source>
</reference>
<gene>
    <name evidence="2" type="ORF">CWS31_017220</name>
</gene>
<dbReference type="RefSeq" id="WP_101344574.1">
    <property type="nucleotide sequence ID" value="NZ_PJAI02000057.1"/>
</dbReference>
<keyword evidence="3" id="KW-1185">Reference proteome</keyword>